<proteinExistence type="predicted"/>
<keyword evidence="2" id="KW-1185">Reference proteome</keyword>
<dbReference type="EMBL" id="JAYKXN010000005">
    <property type="protein sequence ID" value="KAK7286998.1"/>
    <property type="molecule type" value="Genomic_DNA"/>
</dbReference>
<gene>
    <name evidence="1" type="ORF">RJT34_22393</name>
</gene>
<protein>
    <submittedName>
        <fullName evidence="1">Uncharacterized protein</fullName>
    </submittedName>
</protein>
<dbReference type="Proteomes" id="UP001359559">
    <property type="component" value="Unassembled WGS sequence"/>
</dbReference>
<accession>A0AAN9P6A7</accession>
<name>A0AAN9P6A7_CLITE</name>
<organism evidence="1 2">
    <name type="scientific">Clitoria ternatea</name>
    <name type="common">Butterfly pea</name>
    <dbReference type="NCBI Taxonomy" id="43366"/>
    <lineage>
        <taxon>Eukaryota</taxon>
        <taxon>Viridiplantae</taxon>
        <taxon>Streptophyta</taxon>
        <taxon>Embryophyta</taxon>
        <taxon>Tracheophyta</taxon>
        <taxon>Spermatophyta</taxon>
        <taxon>Magnoliopsida</taxon>
        <taxon>eudicotyledons</taxon>
        <taxon>Gunneridae</taxon>
        <taxon>Pentapetalae</taxon>
        <taxon>rosids</taxon>
        <taxon>fabids</taxon>
        <taxon>Fabales</taxon>
        <taxon>Fabaceae</taxon>
        <taxon>Papilionoideae</taxon>
        <taxon>50 kb inversion clade</taxon>
        <taxon>NPAAA clade</taxon>
        <taxon>indigoferoid/millettioid clade</taxon>
        <taxon>Phaseoleae</taxon>
        <taxon>Clitoria</taxon>
    </lineage>
</organism>
<sequence>MGEGKKITHAGDKHCKVEADIQLFICKDTTRETGVIEPVLLENYCIYKLNLEISGWQLSKSNLKLQFLRQQ</sequence>
<comment type="caution">
    <text evidence="1">The sequence shown here is derived from an EMBL/GenBank/DDBJ whole genome shotgun (WGS) entry which is preliminary data.</text>
</comment>
<evidence type="ECO:0000313" key="1">
    <source>
        <dbReference type="EMBL" id="KAK7286998.1"/>
    </source>
</evidence>
<dbReference type="AlphaFoldDB" id="A0AAN9P6A7"/>
<evidence type="ECO:0000313" key="2">
    <source>
        <dbReference type="Proteomes" id="UP001359559"/>
    </source>
</evidence>
<reference evidence="1 2" key="1">
    <citation type="submission" date="2024-01" db="EMBL/GenBank/DDBJ databases">
        <title>The genomes of 5 underutilized Papilionoideae crops provide insights into root nodulation and disease resistance.</title>
        <authorList>
            <person name="Yuan L."/>
        </authorList>
    </citation>
    <scope>NUCLEOTIDE SEQUENCE [LARGE SCALE GENOMIC DNA]</scope>
    <source>
        <strain evidence="1">LY-2023</strain>
        <tissue evidence="1">Leaf</tissue>
    </source>
</reference>